<name>A0AAN9V3H3_9ORTH</name>
<feature type="region of interest" description="Disordered" evidence="1">
    <location>
        <begin position="269"/>
        <end position="293"/>
    </location>
</feature>
<feature type="compositionally biased region" description="Gly residues" evidence="1">
    <location>
        <begin position="110"/>
        <end position="133"/>
    </location>
</feature>
<dbReference type="InterPro" id="IPR037658">
    <property type="entry name" value="CBARP"/>
</dbReference>
<feature type="compositionally biased region" description="Polar residues" evidence="1">
    <location>
        <begin position="522"/>
        <end position="551"/>
    </location>
</feature>
<dbReference type="EMBL" id="JAZDUA010000984">
    <property type="protein sequence ID" value="KAK7788639.1"/>
    <property type="molecule type" value="Genomic_DNA"/>
</dbReference>
<feature type="region of interest" description="Disordered" evidence="1">
    <location>
        <begin position="200"/>
        <end position="257"/>
    </location>
</feature>
<dbReference type="AlphaFoldDB" id="A0AAN9V3H3"/>
<protein>
    <submittedName>
        <fullName evidence="2">Uncharacterized protein</fullName>
    </submittedName>
</protein>
<dbReference type="GO" id="GO:0045955">
    <property type="term" value="P:negative regulation of calcium ion-dependent exocytosis"/>
    <property type="evidence" value="ECO:0007669"/>
    <property type="project" value="TreeGrafter"/>
</dbReference>
<feature type="compositionally biased region" description="Low complexity" evidence="1">
    <location>
        <begin position="59"/>
        <end position="74"/>
    </location>
</feature>
<feature type="region of interest" description="Disordered" evidence="1">
    <location>
        <begin position="49"/>
        <end position="78"/>
    </location>
</feature>
<feature type="compositionally biased region" description="Polar residues" evidence="1">
    <location>
        <begin position="504"/>
        <end position="516"/>
    </location>
</feature>
<evidence type="ECO:0000313" key="2">
    <source>
        <dbReference type="EMBL" id="KAK7788639.1"/>
    </source>
</evidence>
<dbReference type="PANTHER" id="PTHR28597:SF1">
    <property type="entry name" value="VOLTAGE-DEPENDENT CALCIUM CHANNEL BETA SUBUNIT-ASSOCIATED REGULATORY PROTEIN"/>
    <property type="match status" value="1"/>
</dbReference>
<feature type="compositionally biased region" description="Polar residues" evidence="1">
    <location>
        <begin position="366"/>
        <end position="376"/>
    </location>
</feature>
<dbReference type="GO" id="GO:0044325">
    <property type="term" value="F:transmembrane transporter binding"/>
    <property type="evidence" value="ECO:0007669"/>
    <property type="project" value="InterPro"/>
</dbReference>
<feature type="compositionally biased region" description="Low complexity" evidence="1">
    <location>
        <begin position="100"/>
        <end position="109"/>
    </location>
</feature>
<feature type="region of interest" description="Disordered" evidence="1">
    <location>
        <begin position="638"/>
        <end position="690"/>
    </location>
</feature>
<keyword evidence="3" id="KW-1185">Reference proteome</keyword>
<feature type="region of interest" description="Disordered" evidence="1">
    <location>
        <begin position="94"/>
        <end position="184"/>
    </location>
</feature>
<evidence type="ECO:0000313" key="3">
    <source>
        <dbReference type="Proteomes" id="UP001378592"/>
    </source>
</evidence>
<evidence type="ECO:0000256" key="1">
    <source>
        <dbReference type="SAM" id="MobiDB-lite"/>
    </source>
</evidence>
<dbReference type="PANTHER" id="PTHR28597">
    <property type="entry name" value="VOLTAGE-DEPENDENT CALCIUM CHANNEL BETA SUBUNIT-ASSOCIATED REGULATORY PROTEIN"/>
    <property type="match status" value="1"/>
</dbReference>
<dbReference type="GO" id="GO:0005886">
    <property type="term" value="C:plasma membrane"/>
    <property type="evidence" value="ECO:0007669"/>
    <property type="project" value="TreeGrafter"/>
</dbReference>
<dbReference type="GO" id="GO:0030141">
    <property type="term" value="C:secretory granule"/>
    <property type="evidence" value="ECO:0007669"/>
    <property type="project" value="TreeGrafter"/>
</dbReference>
<reference evidence="2 3" key="1">
    <citation type="submission" date="2024-03" db="EMBL/GenBank/DDBJ databases">
        <title>The genome assembly and annotation of the cricket Gryllus longicercus Weissman &amp; Gray.</title>
        <authorList>
            <person name="Szrajer S."/>
            <person name="Gray D."/>
            <person name="Ylla G."/>
        </authorList>
    </citation>
    <scope>NUCLEOTIDE SEQUENCE [LARGE SCALE GENOMIC DNA]</scope>
    <source>
        <strain evidence="2">DAG 2021-001</strain>
        <tissue evidence="2">Whole body minus gut</tissue>
    </source>
</reference>
<accession>A0AAN9V3H3</accession>
<comment type="caution">
    <text evidence="2">The sequence shown here is derived from an EMBL/GenBank/DDBJ whole genome shotgun (WGS) entry which is preliminary data.</text>
</comment>
<organism evidence="2 3">
    <name type="scientific">Gryllus longicercus</name>
    <dbReference type="NCBI Taxonomy" id="2509291"/>
    <lineage>
        <taxon>Eukaryota</taxon>
        <taxon>Metazoa</taxon>
        <taxon>Ecdysozoa</taxon>
        <taxon>Arthropoda</taxon>
        <taxon>Hexapoda</taxon>
        <taxon>Insecta</taxon>
        <taxon>Pterygota</taxon>
        <taxon>Neoptera</taxon>
        <taxon>Polyneoptera</taxon>
        <taxon>Orthoptera</taxon>
        <taxon>Ensifera</taxon>
        <taxon>Gryllidea</taxon>
        <taxon>Grylloidea</taxon>
        <taxon>Gryllidae</taxon>
        <taxon>Gryllinae</taxon>
        <taxon>Gryllus</taxon>
    </lineage>
</organism>
<feature type="region of interest" description="Disordered" evidence="1">
    <location>
        <begin position="358"/>
        <end position="394"/>
    </location>
</feature>
<feature type="compositionally biased region" description="Basic and acidic residues" evidence="1">
    <location>
        <begin position="269"/>
        <end position="289"/>
    </location>
</feature>
<gene>
    <name evidence="2" type="ORF">R5R35_008275</name>
</gene>
<feature type="compositionally biased region" description="Low complexity" evidence="1">
    <location>
        <begin position="134"/>
        <end position="184"/>
    </location>
</feature>
<feature type="region of interest" description="Disordered" evidence="1">
    <location>
        <begin position="500"/>
        <end position="583"/>
    </location>
</feature>
<feature type="compositionally biased region" description="Polar residues" evidence="1">
    <location>
        <begin position="384"/>
        <end position="394"/>
    </location>
</feature>
<feature type="compositionally biased region" description="Acidic residues" evidence="1">
    <location>
        <begin position="228"/>
        <end position="244"/>
    </location>
</feature>
<dbReference type="Proteomes" id="UP001378592">
    <property type="component" value="Unassembled WGS sequence"/>
</dbReference>
<sequence length="883" mass="90755">MWFCCQLWQCNLRACLGPLDVWKAWNGWSHVVHPCRAPAAPTTFLDARARDESEKAAATSSLTTGSTKTTPSGSRHISHLAQRELCEVAVEIHQHEGRPSSSGASLDDGSSGGGGGGGAALGASGGGGGGGGARSASDSVAGTATTASVAGSSAASVTSDASSLSGASVASGTGSSGSSAGVDAPLELRAGHGSAFGARAKTGAGAARPQHPLEFTGMTSPLGVLVEWEAEDEEDEELGGEAEDLTPSPQRPPSTDWTTLESNLDFWRQEHTRRPPRSDEDERSSKVRYNDTGSLEEVNLEQMVEYYVDDDLSLSPEVDHESLRCVVGAQMQYRQIWELRATLEEDEDLSDPGIITTKAASDTEMESQISRSSPDQSPEMEMPTSHTTSFESNTEPLLEEAGGLWACAAAAAAAAAAAGAAQATGAGAGAAAAAATSAALQLPSYESRRQTYRNVLSWRLRHLESRRHQVATAAVTEAGSAAANSAATTAAAAVATVAATASSGRQPSLEDTSFDSVETADTEGSSTDASRLEQATTSFESTTDNTDSAGDSQAHRLQQLRADSGYRSLENPPAAPPKLSRRQLPLADSTDLDAPPRDADAKLLWLASLGDSGVGDSAGLAPGAKGSLGGVRARRLALGDSGEPDHDEGVAELQSPPHPDQPAPWDGRRKACTRSASKKRREFGGGSGSCGVTASAAADAIVAADVEPPPPPPAQPHLHRCHAVYTRDYSVDEKSDALFREFSRCDPTQQPELLPRGQRLGGPGAYRRHSHAHAHHSRHGHYAAAAAGAYPYARAEAAVRKASAAAAPVSASTAAAAPALALGAVPGVAAVAVAVVAAPAAAPAPDKTFAGPGAATVTAMRHDVLTAALPVIRVADEDAADHV</sequence>
<feature type="compositionally biased region" description="Basic residues" evidence="1">
    <location>
        <begin position="670"/>
        <end position="681"/>
    </location>
</feature>
<proteinExistence type="predicted"/>